<comment type="caution">
    <text evidence="1">The sequence shown here is derived from an EMBL/GenBank/DDBJ whole genome shotgun (WGS) entry which is preliminary data.</text>
</comment>
<organism evidence="1">
    <name type="scientific">marine sediment metagenome</name>
    <dbReference type="NCBI Taxonomy" id="412755"/>
    <lineage>
        <taxon>unclassified sequences</taxon>
        <taxon>metagenomes</taxon>
        <taxon>ecological metagenomes</taxon>
    </lineage>
</organism>
<dbReference type="AlphaFoldDB" id="A0A0F9R6P1"/>
<evidence type="ECO:0000313" key="1">
    <source>
        <dbReference type="EMBL" id="KKN44962.1"/>
    </source>
</evidence>
<dbReference type="EMBL" id="LAZR01001418">
    <property type="protein sequence ID" value="KKN44962.1"/>
    <property type="molecule type" value="Genomic_DNA"/>
</dbReference>
<proteinExistence type="predicted"/>
<name>A0A0F9R6P1_9ZZZZ</name>
<accession>A0A0F9R6P1</accession>
<protein>
    <submittedName>
        <fullName evidence="1">Uncharacterized protein</fullName>
    </submittedName>
</protein>
<sequence>MVQQLKKEVKEKMGKILKFDNRKAQELDKSKLLIAYIISEGTDDIGRRFIQTKWGEAKGKISLGSFVKPNRGIYLIKYIIPPK</sequence>
<reference evidence="1" key="1">
    <citation type="journal article" date="2015" name="Nature">
        <title>Complex archaea that bridge the gap between prokaryotes and eukaryotes.</title>
        <authorList>
            <person name="Spang A."/>
            <person name="Saw J.H."/>
            <person name="Jorgensen S.L."/>
            <person name="Zaremba-Niedzwiedzka K."/>
            <person name="Martijn J."/>
            <person name="Lind A.E."/>
            <person name="van Eijk R."/>
            <person name="Schleper C."/>
            <person name="Guy L."/>
            <person name="Ettema T.J."/>
        </authorList>
    </citation>
    <scope>NUCLEOTIDE SEQUENCE</scope>
</reference>
<gene>
    <name evidence="1" type="ORF">LCGC14_0687830</name>
</gene>